<gene>
    <name evidence="1" type="ORF">C1H46_028884</name>
</gene>
<keyword evidence="2" id="KW-1185">Reference proteome</keyword>
<accession>A0A540LGY7</accession>
<dbReference type="Proteomes" id="UP000315295">
    <property type="component" value="Unassembled WGS sequence"/>
</dbReference>
<dbReference type="AlphaFoldDB" id="A0A540LGY7"/>
<protein>
    <recommendedName>
        <fullName evidence="3">DUF4219 domain-containing protein</fullName>
    </recommendedName>
</protein>
<dbReference type="EMBL" id="VIEB01000591">
    <property type="protein sequence ID" value="TQD85572.1"/>
    <property type="molecule type" value="Genomic_DNA"/>
</dbReference>
<reference evidence="1 2" key="1">
    <citation type="journal article" date="2019" name="G3 (Bethesda)">
        <title>Sequencing of a Wild Apple (Malus baccata) Genome Unravels the Differences Between Cultivated and Wild Apple Species Regarding Disease Resistance and Cold Tolerance.</title>
        <authorList>
            <person name="Chen X."/>
        </authorList>
    </citation>
    <scope>NUCLEOTIDE SEQUENCE [LARGE SCALE GENOMIC DNA]</scope>
    <source>
        <strain evidence="2">cv. Shandingzi</strain>
        <tissue evidence="1">Leaves</tissue>
    </source>
</reference>
<evidence type="ECO:0000313" key="2">
    <source>
        <dbReference type="Proteomes" id="UP000315295"/>
    </source>
</evidence>
<comment type="caution">
    <text evidence="1">The sequence shown here is derived from an EMBL/GenBank/DDBJ whole genome shotgun (WGS) entry which is preliminary data.</text>
</comment>
<evidence type="ECO:0000313" key="1">
    <source>
        <dbReference type="EMBL" id="TQD85572.1"/>
    </source>
</evidence>
<organism evidence="1 2">
    <name type="scientific">Malus baccata</name>
    <name type="common">Siberian crab apple</name>
    <name type="synonym">Pyrus baccata</name>
    <dbReference type="NCBI Taxonomy" id="106549"/>
    <lineage>
        <taxon>Eukaryota</taxon>
        <taxon>Viridiplantae</taxon>
        <taxon>Streptophyta</taxon>
        <taxon>Embryophyta</taxon>
        <taxon>Tracheophyta</taxon>
        <taxon>Spermatophyta</taxon>
        <taxon>Magnoliopsida</taxon>
        <taxon>eudicotyledons</taxon>
        <taxon>Gunneridae</taxon>
        <taxon>Pentapetalae</taxon>
        <taxon>rosids</taxon>
        <taxon>fabids</taxon>
        <taxon>Rosales</taxon>
        <taxon>Rosaceae</taxon>
        <taxon>Amygdaloideae</taxon>
        <taxon>Maleae</taxon>
        <taxon>Malus</taxon>
    </lineage>
</organism>
<name>A0A540LGY7_MALBA</name>
<sequence>MSSWSIRMKTIFKSHGLWEFVEKGIEYSDSKGAEEVSDAKKKENEGSSDVAFLTEKLMKDANALGLIQGAVSDEIFPWISHEETSKGAWDILMQ</sequence>
<proteinExistence type="predicted"/>
<evidence type="ECO:0008006" key="3">
    <source>
        <dbReference type="Google" id="ProtNLM"/>
    </source>
</evidence>